<reference evidence="1 2" key="1">
    <citation type="submission" date="2022-01" db="EMBL/GenBank/DDBJ databases">
        <title>Nocardioides sp. nov., an actinomycete isolated from mining soil.</title>
        <authorList>
            <person name="Liu L."/>
        </authorList>
    </citation>
    <scope>NUCLEOTIDE SEQUENCE [LARGE SCALE GENOMIC DNA]</scope>
    <source>
        <strain evidence="1 2">KLBMP 9356</strain>
    </source>
</reference>
<evidence type="ECO:0000313" key="1">
    <source>
        <dbReference type="EMBL" id="MCF6377972.1"/>
    </source>
</evidence>
<proteinExistence type="predicted"/>
<organism evidence="1 2">
    <name type="scientific">Nocardioides potassii</name>
    <dbReference type="NCBI Taxonomy" id="2911371"/>
    <lineage>
        <taxon>Bacteria</taxon>
        <taxon>Bacillati</taxon>
        <taxon>Actinomycetota</taxon>
        <taxon>Actinomycetes</taxon>
        <taxon>Propionibacteriales</taxon>
        <taxon>Nocardioidaceae</taxon>
        <taxon>Nocardioides</taxon>
    </lineage>
</organism>
<evidence type="ECO:0000313" key="2">
    <source>
        <dbReference type="Proteomes" id="UP001201161"/>
    </source>
</evidence>
<dbReference type="RefSeq" id="WP_236401724.1">
    <property type="nucleotide sequence ID" value="NZ_JAKJHZ010000006.1"/>
</dbReference>
<dbReference type="Proteomes" id="UP001201161">
    <property type="component" value="Unassembled WGS sequence"/>
</dbReference>
<evidence type="ECO:0008006" key="3">
    <source>
        <dbReference type="Google" id="ProtNLM"/>
    </source>
</evidence>
<dbReference type="EMBL" id="JAKJHZ010000006">
    <property type="protein sequence ID" value="MCF6377972.1"/>
    <property type="molecule type" value="Genomic_DNA"/>
</dbReference>
<sequence length="145" mass="15346">MPTTPSRALTEDSLGAWLIKARGAEPATRLHVESSFAEVATRCVRPSYRTELVHAGQRVLLWISGNEPGLPAGIHAHGRTTGAAADGVIPVELSPLPVPLLRNELSGHPELSAMEVLRMPAGSNPSYVTREQLAALAELCPDLAG</sequence>
<name>A0ABS9H9S7_9ACTN</name>
<accession>A0ABS9H9S7</accession>
<protein>
    <recommendedName>
        <fullName evidence="3">EVE domain-containing protein</fullName>
    </recommendedName>
</protein>
<gene>
    <name evidence="1" type="ORF">L2K70_10170</name>
</gene>
<comment type="caution">
    <text evidence="1">The sequence shown here is derived from an EMBL/GenBank/DDBJ whole genome shotgun (WGS) entry which is preliminary data.</text>
</comment>
<keyword evidence="2" id="KW-1185">Reference proteome</keyword>